<evidence type="ECO:0000256" key="5">
    <source>
        <dbReference type="ARBA" id="ARBA00022679"/>
    </source>
</evidence>
<keyword evidence="9 12" id="KW-0333">Golgi apparatus</keyword>
<keyword evidence="5 12" id="KW-0808">Transferase</keyword>
<dbReference type="InterPro" id="IPR038577">
    <property type="entry name" value="GT10-like_C_sf"/>
</dbReference>
<evidence type="ECO:0000256" key="7">
    <source>
        <dbReference type="ARBA" id="ARBA00022968"/>
    </source>
</evidence>
<keyword evidence="10 12" id="KW-0472">Membrane</keyword>
<dbReference type="Pfam" id="PF00852">
    <property type="entry name" value="Glyco_transf_10"/>
    <property type="match status" value="1"/>
</dbReference>
<comment type="subcellular location">
    <subcellularLocation>
        <location evidence="1">Golgi apparatus membrane</location>
        <topology evidence="1">Single-pass type II membrane protein</topology>
    </subcellularLocation>
    <subcellularLocation>
        <location evidence="12">Golgi apparatus</location>
        <location evidence="12">Golgi stack membrane</location>
        <topology evidence="12">Single-pass type II membrane protein</topology>
    </subcellularLocation>
</comment>
<comment type="similarity">
    <text evidence="3 12">Belongs to the glycosyltransferase 10 family.</text>
</comment>
<evidence type="ECO:0000256" key="1">
    <source>
        <dbReference type="ARBA" id="ARBA00004323"/>
    </source>
</evidence>
<feature type="domain" description="Fucosyltransferase C-terminal" evidence="13">
    <location>
        <begin position="264"/>
        <end position="455"/>
    </location>
</feature>
<evidence type="ECO:0000256" key="11">
    <source>
        <dbReference type="ARBA" id="ARBA00023180"/>
    </source>
</evidence>
<feature type="domain" description="Fucosyltransferase N-terminal" evidence="14">
    <location>
        <begin position="132"/>
        <end position="244"/>
    </location>
</feature>
<comment type="pathway">
    <text evidence="2">Protein modification; protein glycosylation.</text>
</comment>
<keyword evidence="6 12" id="KW-0812">Transmembrane</keyword>
<dbReference type="FunFam" id="3.40.50.11660:FF:000002">
    <property type="entry name" value="Alpha-(1,3)-fucosyltransferase"/>
    <property type="match status" value="1"/>
</dbReference>
<dbReference type="InterPro" id="IPR055270">
    <property type="entry name" value="Glyco_tran_10_C"/>
</dbReference>
<dbReference type="Gene3D" id="3.40.50.11660">
    <property type="entry name" value="Glycosyl transferase family 10, C-terminal domain"/>
    <property type="match status" value="1"/>
</dbReference>
<comment type="caution">
    <text evidence="15">The sequence shown here is derived from an EMBL/GenBank/DDBJ whole genome shotgun (WGS) entry which is preliminary data.</text>
</comment>
<dbReference type="SUPFAM" id="SSF53756">
    <property type="entry name" value="UDP-Glycosyltransferase/glycogen phosphorylase"/>
    <property type="match status" value="1"/>
</dbReference>
<accession>A0AAN8P9Q4</accession>
<dbReference type="EC" id="2.4.1.-" evidence="12"/>
<dbReference type="AlphaFoldDB" id="A0AAN8P9Q4"/>
<evidence type="ECO:0000313" key="16">
    <source>
        <dbReference type="Proteomes" id="UP001347796"/>
    </source>
</evidence>
<evidence type="ECO:0000256" key="10">
    <source>
        <dbReference type="ARBA" id="ARBA00023136"/>
    </source>
</evidence>
<keyword evidence="16" id="KW-1185">Reference proteome</keyword>
<evidence type="ECO:0000256" key="3">
    <source>
        <dbReference type="ARBA" id="ARBA00008919"/>
    </source>
</evidence>
<evidence type="ECO:0000256" key="9">
    <source>
        <dbReference type="ARBA" id="ARBA00023034"/>
    </source>
</evidence>
<dbReference type="GO" id="GO:0008417">
    <property type="term" value="F:fucosyltransferase activity"/>
    <property type="evidence" value="ECO:0007669"/>
    <property type="project" value="InterPro"/>
</dbReference>
<keyword evidence="11" id="KW-0325">Glycoprotein</keyword>
<dbReference type="EMBL" id="JAZGQO010000011">
    <property type="protein sequence ID" value="KAK6174087.1"/>
    <property type="molecule type" value="Genomic_DNA"/>
</dbReference>
<sequence length="468" mass="55664">MYFFCFGFFSSAYRKFIVVLVGVIVILAAFYRVPGPWFDNHHQYLNGSDQYLRGSDQYLRDRVFSRVLGPKFDNHHQYLNGSDQYLRGSDQYLRGSDQYLRDRVLYDTDLSEYIHAYNYKLPSEYHTDASYKERKILLWYVPPRYVNSTPHLQPLTACPDRNCFTTTNTAYMKDAAAVLFNAQIMQIQKPMPRPKSQQIWILHDTEPEKPDWSHSVTFRTPPWWNLFNWTMFYREDSDIFASYGIVRRKLPSELYNRDLDAIVKAKPKKFVALISHCGTEGKRLEYIQLLQKHIQIDIYGGCGPLKWSRSDDKGFMHMVNSTYKFYLAFENSFCDDYISEKAYRYYKADFILVVRGGGNYTRHIPAGTFIDTRDFKTTKDLADHLRFLDTNHDAYMKMFRKKDLYTSETEALKTVHGNTVVWIHYQFESRALCEVCYRLNHLQKYSKTIERIDKWFDKRLCYFPDDLK</sequence>
<evidence type="ECO:0000256" key="6">
    <source>
        <dbReference type="ARBA" id="ARBA00022692"/>
    </source>
</evidence>
<dbReference type="Pfam" id="PF17039">
    <property type="entry name" value="Glyco_tran_10_N"/>
    <property type="match status" value="1"/>
</dbReference>
<gene>
    <name evidence="15" type="ORF">SNE40_017429</name>
</gene>
<dbReference type="PANTHER" id="PTHR48438">
    <property type="entry name" value="ALPHA-(1,3)-FUCOSYLTRANSFERASE C-RELATED"/>
    <property type="match status" value="1"/>
</dbReference>
<organism evidence="15 16">
    <name type="scientific">Patella caerulea</name>
    <name type="common">Rayed Mediterranean limpet</name>
    <dbReference type="NCBI Taxonomy" id="87958"/>
    <lineage>
        <taxon>Eukaryota</taxon>
        <taxon>Metazoa</taxon>
        <taxon>Spiralia</taxon>
        <taxon>Lophotrochozoa</taxon>
        <taxon>Mollusca</taxon>
        <taxon>Gastropoda</taxon>
        <taxon>Patellogastropoda</taxon>
        <taxon>Patelloidea</taxon>
        <taxon>Patellidae</taxon>
        <taxon>Patella</taxon>
    </lineage>
</organism>
<feature type="transmembrane region" description="Helical" evidence="12">
    <location>
        <begin position="12"/>
        <end position="31"/>
    </location>
</feature>
<evidence type="ECO:0000313" key="15">
    <source>
        <dbReference type="EMBL" id="KAK6174087.1"/>
    </source>
</evidence>
<evidence type="ECO:0000256" key="12">
    <source>
        <dbReference type="RuleBase" id="RU003832"/>
    </source>
</evidence>
<evidence type="ECO:0000256" key="2">
    <source>
        <dbReference type="ARBA" id="ARBA00004922"/>
    </source>
</evidence>
<keyword evidence="7" id="KW-0735">Signal-anchor</keyword>
<dbReference type="GO" id="GO:0032580">
    <property type="term" value="C:Golgi cisterna membrane"/>
    <property type="evidence" value="ECO:0007669"/>
    <property type="project" value="UniProtKB-SubCell"/>
</dbReference>
<name>A0AAN8P9Q4_PATCE</name>
<reference evidence="15 16" key="1">
    <citation type="submission" date="2024-01" db="EMBL/GenBank/DDBJ databases">
        <title>The genome of the rayed Mediterranean limpet Patella caerulea (Linnaeus, 1758).</title>
        <authorList>
            <person name="Anh-Thu Weber A."/>
            <person name="Halstead-Nussloch G."/>
        </authorList>
    </citation>
    <scope>NUCLEOTIDE SEQUENCE [LARGE SCALE GENOMIC DNA]</scope>
    <source>
        <strain evidence="15">AATW-2023a</strain>
        <tissue evidence="15">Whole specimen</tissue>
    </source>
</reference>
<protein>
    <recommendedName>
        <fullName evidence="12">Fucosyltransferase</fullName>
        <ecNumber evidence="12">2.4.1.-</ecNumber>
    </recommendedName>
</protein>
<dbReference type="InterPro" id="IPR001503">
    <property type="entry name" value="Glyco_trans_10"/>
</dbReference>
<evidence type="ECO:0000259" key="14">
    <source>
        <dbReference type="Pfam" id="PF17039"/>
    </source>
</evidence>
<keyword evidence="4 12" id="KW-0328">Glycosyltransferase</keyword>
<dbReference type="PANTHER" id="PTHR48438:SF1">
    <property type="entry name" value="ALPHA-(1,3)-FUCOSYLTRANSFERASE C-RELATED"/>
    <property type="match status" value="1"/>
</dbReference>
<dbReference type="Proteomes" id="UP001347796">
    <property type="component" value="Unassembled WGS sequence"/>
</dbReference>
<proteinExistence type="inferred from homology"/>
<dbReference type="InterPro" id="IPR031481">
    <property type="entry name" value="Glyco_tran_10_N"/>
</dbReference>
<evidence type="ECO:0000256" key="4">
    <source>
        <dbReference type="ARBA" id="ARBA00022676"/>
    </source>
</evidence>
<keyword evidence="8 12" id="KW-1133">Transmembrane helix</keyword>
<evidence type="ECO:0000256" key="8">
    <source>
        <dbReference type="ARBA" id="ARBA00022989"/>
    </source>
</evidence>
<evidence type="ECO:0000259" key="13">
    <source>
        <dbReference type="Pfam" id="PF00852"/>
    </source>
</evidence>
<dbReference type="GO" id="GO:0000139">
    <property type="term" value="C:Golgi membrane"/>
    <property type="evidence" value="ECO:0007669"/>
    <property type="project" value="UniProtKB-SubCell"/>
</dbReference>